<dbReference type="PANTHER" id="PTHR14052:SF0">
    <property type="entry name" value="ORIGIN RECOGNITION COMPLEX SUBUNIT 2"/>
    <property type="match status" value="1"/>
</dbReference>
<keyword evidence="4 6" id="KW-0235">DNA replication</keyword>
<accession>A0ABD2WSE9</accession>
<comment type="similarity">
    <text evidence="2 6">Belongs to the ORC2 family.</text>
</comment>
<reference evidence="9 10" key="1">
    <citation type="journal article" date="2024" name="bioRxiv">
        <title>A reference genome for Trichogramma kaykai: A tiny desert-dwelling parasitoid wasp with competing sex-ratio distorters.</title>
        <authorList>
            <person name="Culotta J."/>
            <person name="Lindsey A.R."/>
        </authorList>
    </citation>
    <scope>NUCLEOTIDE SEQUENCE [LARGE SCALE GENOMIC DNA]</scope>
    <source>
        <strain evidence="9 10">KSX58</strain>
    </source>
</reference>
<evidence type="ECO:0000259" key="7">
    <source>
        <dbReference type="Pfam" id="PF04084"/>
    </source>
</evidence>
<keyword evidence="10" id="KW-1185">Reference proteome</keyword>
<keyword evidence="5 6" id="KW-0539">Nucleus</keyword>
<feature type="domain" description="Origin recognition complex subunit 2 RecA-like" evidence="7">
    <location>
        <begin position="204"/>
        <end position="363"/>
    </location>
</feature>
<dbReference type="Pfam" id="PF24882">
    <property type="entry name" value="WHD_ORC2"/>
    <property type="match status" value="1"/>
</dbReference>
<dbReference type="InterPro" id="IPR007220">
    <property type="entry name" value="ORC2"/>
</dbReference>
<dbReference type="InterPro" id="IPR056772">
    <property type="entry name" value="RecA-like_ORC2"/>
</dbReference>
<dbReference type="GO" id="GO:0006260">
    <property type="term" value="P:DNA replication"/>
    <property type="evidence" value="ECO:0007669"/>
    <property type="project" value="UniProtKB-UniRule"/>
</dbReference>
<dbReference type="AlphaFoldDB" id="A0ABD2WSE9"/>
<comment type="subunit">
    <text evidence="6">Component of the origin recognition complex (ORC).</text>
</comment>
<organism evidence="9 10">
    <name type="scientific">Trichogramma kaykai</name>
    <dbReference type="NCBI Taxonomy" id="54128"/>
    <lineage>
        <taxon>Eukaryota</taxon>
        <taxon>Metazoa</taxon>
        <taxon>Ecdysozoa</taxon>
        <taxon>Arthropoda</taxon>
        <taxon>Hexapoda</taxon>
        <taxon>Insecta</taxon>
        <taxon>Pterygota</taxon>
        <taxon>Neoptera</taxon>
        <taxon>Endopterygota</taxon>
        <taxon>Hymenoptera</taxon>
        <taxon>Apocrita</taxon>
        <taxon>Proctotrupomorpha</taxon>
        <taxon>Chalcidoidea</taxon>
        <taxon>Trichogrammatidae</taxon>
        <taxon>Trichogramma</taxon>
    </lineage>
</organism>
<evidence type="ECO:0000256" key="6">
    <source>
        <dbReference type="RuleBase" id="RU368084"/>
    </source>
</evidence>
<dbReference type="Proteomes" id="UP001627154">
    <property type="component" value="Unassembled WGS sequence"/>
</dbReference>
<dbReference type="InterPro" id="IPR056773">
    <property type="entry name" value="WHD_ORC2"/>
</dbReference>
<evidence type="ECO:0000256" key="3">
    <source>
        <dbReference type="ARBA" id="ARBA00019080"/>
    </source>
</evidence>
<dbReference type="GO" id="GO:0003688">
    <property type="term" value="F:DNA replication origin binding"/>
    <property type="evidence" value="ECO:0007669"/>
    <property type="project" value="UniProtKB-UniRule"/>
</dbReference>
<comment type="function">
    <text evidence="6">Component of the origin recognition complex (ORC) that binds origins of replication. DNA-binding is ATP-dependent. ORC is required to assemble the pre-replication complex necessary to initiate DNA replication.</text>
</comment>
<dbReference type="Pfam" id="PF04084">
    <property type="entry name" value="RecA-like_ORC2"/>
    <property type="match status" value="1"/>
</dbReference>
<sequence>MKGTRQSGRLVNKPAANYYVTQKKTKVVKQKNCNGVEGEEEFKKIEPITKRDLEDFDDDVDGRGLYSLAITEPAKKKVTATGNAKEIRNKATSVLPPLMEVSVKIEPLKLKCHDENWEVMPNDNKENKESKTDPSLKRVLRRGRSRANVYHMSTDDYFARQSEKSVTSNHTLSKLKKRRLDEEELQKLLANNNHISETQQDIINALYDCAQKYYPEWFRLMEEGFTVLLYGLGSKRLLINQFHKEMISDEPTLIINGFFPNLTIKEILDNIIVELLGKQTDTNQGECFEIIEKTMKRHSSDRIYLLIHNLDGGMLRNSKAQDILSRLAAIPNIHVMASVDHINAPLIWDNVKRSRYNFFWVDATTFKPYEAETSYESSLLVQKSGALALLSLQNVFMSLTSNAKAIYILLVKYQLQHGGANYAGMAFKDLFNAARQAFLVNSDQSLRTQLTEFLDHKLVKTKRTSDGVEALVIPLDDGLLKQFLEQYDTGS</sequence>
<evidence type="ECO:0000313" key="10">
    <source>
        <dbReference type="Proteomes" id="UP001627154"/>
    </source>
</evidence>
<gene>
    <name evidence="9" type="ORF">TKK_010084</name>
</gene>
<dbReference type="EMBL" id="JBJJXI010000076">
    <property type="protein sequence ID" value="KAL3395931.1"/>
    <property type="molecule type" value="Genomic_DNA"/>
</dbReference>
<proteinExistence type="inferred from homology"/>
<evidence type="ECO:0000313" key="9">
    <source>
        <dbReference type="EMBL" id="KAL3395931.1"/>
    </source>
</evidence>
<comment type="subcellular location">
    <subcellularLocation>
        <location evidence="1 6">Nucleus</location>
    </subcellularLocation>
</comment>
<feature type="domain" description="Origin recognition complex subunit 2 winged-helix" evidence="8">
    <location>
        <begin position="419"/>
        <end position="477"/>
    </location>
</feature>
<dbReference type="GO" id="GO:0005664">
    <property type="term" value="C:nuclear origin of replication recognition complex"/>
    <property type="evidence" value="ECO:0007669"/>
    <property type="project" value="UniProtKB-UniRule"/>
</dbReference>
<dbReference type="PANTHER" id="PTHR14052">
    <property type="entry name" value="ORIGIN RECOGNITION COMPLEX SUBUNIT 2"/>
    <property type="match status" value="1"/>
</dbReference>
<protein>
    <recommendedName>
        <fullName evidence="3 6">Origin recognition complex subunit 2</fullName>
    </recommendedName>
</protein>
<evidence type="ECO:0000256" key="1">
    <source>
        <dbReference type="ARBA" id="ARBA00004123"/>
    </source>
</evidence>
<evidence type="ECO:0000259" key="8">
    <source>
        <dbReference type="Pfam" id="PF24882"/>
    </source>
</evidence>
<name>A0ABD2WSE9_9HYME</name>
<evidence type="ECO:0000256" key="5">
    <source>
        <dbReference type="ARBA" id="ARBA00023242"/>
    </source>
</evidence>
<comment type="caution">
    <text evidence="9">The sequence shown here is derived from an EMBL/GenBank/DDBJ whole genome shotgun (WGS) entry which is preliminary data.</text>
</comment>
<evidence type="ECO:0000256" key="2">
    <source>
        <dbReference type="ARBA" id="ARBA00007421"/>
    </source>
</evidence>
<evidence type="ECO:0000256" key="4">
    <source>
        <dbReference type="ARBA" id="ARBA00022705"/>
    </source>
</evidence>